<reference evidence="2" key="1">
    <citation type="journal article" date="2019" name="Int. J. Syst. Evol. Microbiol.">
        <title>The Global Catalogue of Microorganisms (GCM) 10K type strain sequencing project: providing services to taxonomists for standard genome sequencing and annotation.</title>
        <authorList>
            <consortium name="The Broad Institute Genomics Platform"/>
            <consortium name="The Broad Institute Genome Sequencing Center for Infectious Disease"/>
            <person name="Wu L."/>
            <person name="Ma J."/>
        </authorList>
    </citation>
    <scope>NUCLEOTIDE SEQUENCE [LARGE SCALE GENOMIC DNA]</scope>
    <source>
        <strain evidence="2">CECT 8531</strain>
    </source>
</reference>
<organism evidence="1 2">
    <name type="scientific">Sphingorhabdus arenilitoris</name>
    <dbReference type="NCBI Taxonomy" id="1490041"/>
    <lineage>
        <taxon>Bacteria</taxon>
        <taxon>Pseudomonadati</taxon>
        <taxon>Pseudomonadota</taxon>
        <taxon>Alphaproteobacteria</taxon>
        <taxon>Sphingomonadales</taxon>
        <taxon>Sphingomonadaceae</taxon>
        <taxon>Sphingorhabdus</taxon>
    </lineage>
</organism>
<name>A0ABV8RKF2_9SPHN</name>
<feature type="non-terminal residue" evidence="1">
    <location>
        <position position="1"/>
    </location>
</feature>
<comment type="caution">
    <text evidence="1">The sequence shown here is derived from an EMBL/GenBank/DDBJ whole genome shotgun (WGS) entry which is preliminary data.</text>
</comment>
<sequence>TGAVGSGTANGTTVEGIGAGEAVTLAAGDNLVVDQAGNDVTYRLADDLTGLNSVTAATVNADALNITGGPVINGAGITLAAGDVFDAGGNVLTNLANGNVAAGSTDAVTGDQLFTATQASGAAADNLGQSVADNLGGSAVYNPATNSVGGLSIAVAGGNETNVTDAIEALDTASQ</sequence>
<dbReference type="EMBL" id="JBHSDH010000015">
    <property type="protein sequence ID" value="MFC4293392.1"/>
    <property type="molecule type" value="Genomic_DNA"/>
</dbReference>
<keyword evidence="2" id="KW-1185">Reference proteome</keyword>
<dbReference type="Gene3D" id="1.20.5.170">
    <property type="match status" value="1"/>
</dbReference>
<gene>
    <name evidence="1" type="ORF">ACFOWX_13285</name>
</gene>
<proteinExistence type="predicted"/>
<dbReference type="Proteomes" id="UP001595887">
    <property type="component" value="Unassembled WGS sequence"/>
</dbReference>
<dbReference type="Gene3D" id="6.20.50.100">
    <property type="match status" value="1"/>
</dbReference>
<accession>A0ABV8RKF2</accession>
<evidence type="ECO:0000313" key="1">
    <source>
        <dbReference type="EMBL" id="MFC4293392.1"/>
    </source>
</evidence>
<protein>
    <submittedName>
        <fullName evidence="1">Uncharacterized protein</fullName>
    </submittedName>
</protein>
<dbReference type="RefSeq" id="WP_381425101.1">
    <property type="nucleotide sequence ID" value="NZ_JBHSDH010000015.1"/>
</dbReference>
<evidence type="ECO:0000313" key="2">
    <source>
        <dbReference type="Proteomes" id="UP001595887"/>
    </source>
</evidence>
<feature type="non-terminal residue" evidence="1">
    <location>
        <position position="175"/>
    </location>
</feature>